<gene>
    <name evidence="17" type="ORF">I858_010630</name>
</gene>
<dbReference type="FunFam" id="1.20.1200.10:FF:000001">
    <property type="entry name" value="Cob(I)yrinic acid a,c-diamide adenosyltransferase"/>
    <property type="match status" value="1"/>
</dbReference>
<name>A0A1B1S2N1_9BACL</name>
<keyword evidence="9 15" id="KW-0067">ATP-binding</keyword>
<dbReference type="Proteomes" id="UP000053354">
    <property type="component" value="Chromosome"/>
</dbReference>
<dbReference type="KEGG" id="pll:I858_010630"/>
<comment type="pathway">
    <text evidence="1 15">Cofactor biosynthesis; adenosylcobalamin biosynthesis; adenosylcobalamin from cob(II)yrinate a,c-diamide: step 2/7.</text>
</comment>
<dbReference type="OrthoDB" id="9778896at2"/>
<evidence type="ECO:0000256" key="11">
    <source>
        <dbReference type="ARBA" id="ARBA00033334"/>
    </source>
</evidence>
<dbReference type="InterPro" id="IPR036451">
    <property type="entry name" value="CblAdoTrfase-like_sf"/>
</dbReference>
<dbReference type="NCBIfam" id="TIGR00636">
    <property type="entry name" value="PduO_Nterm"/>
    <property type="match status" value="1"/>
</dbReference>
<evidence type="ECO:0000256" key="13">
    <source>
        <dbReference type="ARBA" id="ARBA00048555"/>
    </source>
</evidence>
<keyword evidence="6 15" id="KW-0169">Cobalamin biosynthesis</keyword>
<keyword evidence="18" id="KW-1185">Reference proteome</keyword>
<dbReference type="SUPFAM" id="SSF89028">
    <property type="entry name" value="Cobalamin adenosyltransferase-like"/>
    <property type="match status" value="1"/>
</dbReference>
<comment type="catalytic activity">
    <reaction evidence="14 15">
        <text>2 cob(II)alamin + reduced [electron-transfer flavoprotein] + 2 ATP = 2 adenosylcob(III)alamin + 2 triphosphate + oxidized [electron-transfer flavoprotein] + 3 H(+)</text>
        <dbReference type="Rhea" id="RHEA:28671"/>
        <dbReference type="Rhea" id="RHEA-COMP:10685"/>
        <dbReference type="Rhea" id="RHEA-COMP:10686"/>
        <dbReference type="ChEBI" id="CHEBI:15378"/>
        <dbReference type="ChEBI" id="CHEBI:16304"/>
        <dbReference type="ChEBI" id="CHEBI:18036"/>
        <dbReference type="ChEBI" id="CHEBI:18408"/>
        <dbReference type="ChEBI" id="CHEBI:30616"/>
        <dbReference type="ChEBI" id="CHEBI:57692"/>
        <dbReference type="ChEBI" id="CHEBI:58307"/>
        <dbReference type="EC" id="2.5.1.17"/>
    </reaction>
</comment>
<dbReference type="PANTHER" id="PTHR12213:SF0">
    <property type="entry name" value="CORRINOID ADENOSYLTRANSFERASE MMAB"/>
    <property type="match status" value="1"/>
</dbReference>
<evidence type="ECO:0000313" key="18">
    <source>
        <dbReference type="Proteomes" id="UP000053354"/>
    </source>
</evidence>
<proteinExistence type="inferred from homology"/>
<dbReference type="AlphaFoldDB" id="A0A1B1S2N1"/>
<dbReference type="UniPathway" id="UPA00148">
    <property type="reaction ID" value="UER00233"/>
</dbReference>
<protein>
    <recommendedName>
        <fullName evidence="5 15">Corrinoid adenosyltransferase</fullName>
        <ecNumber evidence="4 15">2.5.1.17</ecNumber>
    </recommendedName>
    <alternativeName>
        <fullName evidence="10 15">Cob(II)alamin adenosyltransferase</fullName>
    </alternativeName>
    <alternativeName>
        <fullName evidence="12 15">Cob(II)yrinic acid a,c-diamide adenosyltransferase</fullName>
    </alternativeName>
    <alternativeName>
        <fullName evidence="11 15">Cobinamide/cobalamin adenosyltransferase</fullName>
    </alternativeName>
</protein>
<evidence type="ECO:0000256" key="3">
    <source>
        <dbReference type="ARBA" id="ARBA00011233"/>
    </source>
</evidence>
<dbReference type="PANTHER" id="PTHR12213">
    <property type="entry name" value="CORRINOID ADENOSYLTRANSFERASE"/>
    <property type="match status" value="1"/>
</dbReference>
<dbReference type="GO" id="GO:0005524">
    <property type="term" value="F:ATP binding"/>
    <property type="evidence" value="ECO:0007669"/>
    <property type="project" value="UniProtKB-UniRule"/>
</dbReference>
<dbReference type="Gene3D" id="1.20.1200.10">
    <property type="entry name" value="Cobalamin adenosyltransferase-like"/>
    <property type="match status" value="1"/>
</dbReference>
<dbReference type="Pfam" id="PF01923">
    <property type="entry name" value="Cob_adeno_trans"/>
    <property type="match status" value="1"/>
</dbReference>
<comment type="subunit">
    <text evidence="3">Homotrimer.</text>
</comment>
<evidence type="ECO:0000256" key="1">
    <source>
        <dbReference type="ARBA" id="ARBA00005121"/>
    </source>
</evidence>
<evidence type="ECO:0000256" key="12">
    <source>
        <dbReference type="ARBA" id="ARBA00033354"/>
    </source>
</evidence>
<evidence type="ECO:0000256" key="5">
    <source>
        <dbReference type="ARBA" id="ARBA00020963"/>
    </source>
</evidence>
<dbReference type="GO" id="GO:0009236">
    <property type="term" value="P:cobalamin biosynthetic process"/>
    <property type="evidence" value="ECO:0007669"/>
    <property type="project" value="UniProtKB-UniRule"/>
</dbReference>
<keyword evidence="7 15" id="KW-0808">Transferase</keyword>
<dbReference type="InterPro" id="IPR029499">
    <property type="entry name" value="PduO-typ"/>
</dbReference>
<evidence type="ECO:0000256" key="2">
    <source>
        <dbReference type="ARBA" id="ARBA00007487"/>
    </source>
</evidence>
<evidence type="ECO:0000256" key="15">
    <source>
        <dbReference type="RuleBase" id="RU366026"/>
    </source>
</evidence>
<evidence type="ECO:0000256" key="6">
    <source>
        <dbReference type="ARBA" id="ARBA00022573"/>
    </source>
</evidence>
<evidence type="ECO:0000256" key="10">
    <source>
        <dbReference type="ARBA" id="ARBA00031529"/>
    </source>
</evidence>
<dbReference type="EC" id="2.5.1.17" evidence="4 15"/>
<evidence type="ECO:0000259" key="16">
    <source>
        <dbReference type="Pfam" id="PF01923"/>
    </source>
</evidence>
<dbReference type="STRING" id="1302659.I858_010630"/>
<reference evidence="17" key="1">
    <citation type="submission" date="2016-10" db="EMBL/GenBank/DDBJ databases">
        <authorList>
            <person name="See-Too W.S."/>
        </authorList>
    </citation>
    <scope>NUCLEOTIDE SEQUENCE</scope>
    <source>
        <strain evidence="17">L10.15</strain>
    </source>
</reference>
<organism evidence="17 18">
    <name type="scientific">Planococcus versutus</name>
    <dbReference type="NCBI Taxonomy" id="1302659"/>
    <lineage>
        <taxon>Bacteria</taxon>
        <taxon>Bacillati</taxon>
        <taxon>Bacillota</taxon>
        <taxon>Bacilli</taxon>
        <taxon>Bacillales</taxon>
        <taxon>Caryophanaceae</taxon>
        <taxon>Planococcus</taxon>
    </lineage>
</organism>
<evidence type="ECO:0000256" key="9">
    <source>
        <dbReference type="ARBA" id="ARBA00022840"/>
    </source>
</evidence>
<evidence type="ECO:0000256" key="7">
    <source>
        <dbReference type="ARBA" id="ARBA00022679"/>
    </source>
</evidence>
<evidence type="ECO:0000256" key="8">
    <source>
        <dbReference type="ARBA" id="ARBA00022741"/>
    </source>
</evidence>
<dbReference type="InterPro" id="IPR016030">
    <property type="entry name" value="CblAdoTrfase-like"/>
</dbReference>
<dbReference type="GO" id="GO:0008817">
    <property type="term" value="F:corrinoid adenosyltransferase activity"/>
    <property type="evidence" value="ECO:0007669"/>
    <property type="project" value="UniProtKB-UniRule"/>
</dbReference>
<dbReference type="RefSeq" id="WP_049692950.1">
    <property type="nucleotide sequence ID" value="NZ_CP016540.2"/>
</dbReference>
<evidence type="ECO:0000256" key="14">
    <source>
        <dbReference type="ARBA" id="ARBA00048692"/>
    </source>
</evidence>
<comment type="catalytic activity">
    <reaction evidence="13 15">
        <text>2 cob(II)yrinate a,c diamide + reduced [electron-transfer flavoprotein] + 2 ATP = 2 adenosylcob(III)yrinate a,c-diamide + 2 triphosphate + oxidized [electron-transfer flavoprotein] + 3 H(+)</text>
        <dbReference type="Rhea" id="RHEA:11528"/>
        <dbReference type="Rhea" id="RHEA-COMP:10685"/>
        <dbReference type="Rhea" id="RHEA-COMP:10686"/>
        <dbReference type="ChEBI" id="CHEBI:15378"/>
        <dbReference type="ChEBI" id="CHEBI:18036"/>
        <dbReference type="ChEBI" id="CHEBI:30616"/>
        <dbReference type="ChEBI" id="CHEBI:57692"/>
        <dbReference type="ChEBI" id="CHEBI:58307"/>
        <dbReference type="ChEBI" id="CHEBI:58503"/>
        <dbReference type="ChEBI" id="CHEBI:58537"/>
        <dbReference type="EC" id="2.5.1.17"/>
    </reaction>
</comment>
<sequence length="196" mass="22012">MKIYTKTGDKGQTSLIGARADKDAPRVEAYGTIDEVNSFIGKAMTELAPEKYADLLEDLEAIQNELFDCGGDLADVRKEPNFKMTEEPVEVLEKRIDELMEEPPLLERFILPGGTPAAATLHIARTITRRAERQTVTLMKSGEEFPQVVQRYLNRLSDYLFAASRVVNSRANVPDNEYVRSAKVFKNGGRSKKTEK</sequence>
<evidence type="ECO:0000256" key="4">
    <source>
        <dbReference type="ARBA" id="ARBA00012454"/>
    </source>
</evidence>
<feature type="domain" description="Cobalamin adenosyltransferase-like" evidence="16">
    <location>
        <begin position="3"/>
        <end position="167"/>
    </location>
</feature>
<keyword evidence="8 15" id="KW-0547">Nucleotide-binding</keyword>
<comment type="similarity">
    <text evidence="2 15">Belongs to the Cob(I)alamin adenosyltransferase family.</text>
</comment>
<evidence type="ECO:0000313" key="17">
    <source>
        <dbReference type="EMBL" id="ANU27445.1"/>
    </source>
</evidence>
<dbReference type="EMBL" id="CP016540">
    <property type="protein sequence ID" value="ANU27445.1"/>
    <property type="molecule type" value="Genomic_DNA"/>
</dbReference>
<accession>A0A1B1S2N1</accession>